<dbReference type="PANTHER" id="PTHR33452:SF1">
    <property type="entry name" value="INNER MEMBRANE PROTEIN YPHA-RELATED"/>
    <property type="match status" value="1"/>
</dbReference>
<dbReference type="InterPro" id="IPR051907">
    <property type="entry name" value="DoxX-like_oxidoreductase"/>
</dbReference>
<keyword evidence="3" id="KW-1003">Cell membrane</keyword>
<evidence type="ECO:0000313" key="9">
    <source>
        <dbReference type="EMBL" id="MBD1318319.1"/>
    </source>
</evidence>
<evidence type="ECO:0000256" key="7">
    <source>
        <dbReference type="SAM" id="MobiDB-lite"/>
    </source>
</evidence>
<accession>A0ABR7W663</accession>
<organism evidence="9 10">
    <name type="scientific">Gordonia hankookensis</name>
    <dbReference type="NCBI Taxonomy" id="589403"/>
    <lineage>
        <taxon>Bacteria</taxon>
        <taxon>Bacillati</taxon>
        <taxon>Actinomycetota</taxon>
        <taxon>Actinomycetes</taxon>
        <taxon>Mycobacteriales</taxon>
        <taxon>Gordoniaceae</taxon>
        <taxon>Gordonia</taxon>
    </lineage>
</organism>
<evidence type="ECO:0000256" key="4">
    <source>
        <dbReference type="ARBA" id="ARBA00022692"/>
    </source>
</evidence>
<feature type="region of interest" description="Disordered" evidence="7">
    <location>
        <begin position="1"/>
        <end position="157"/>
    </location>
</feature>
<evidence type="ECO:0000256" key="8">
    <source>
        <dbReference type="SAM" id="Phobius"/>
    </source>
</evidence>
<comment type="caution">
    <text evidence="9">The sequence shown here is derived from an EMBL/GenBank/DDBJ whole genome shotgun (WGS) entry which is preliminary data.</text>
</comment>
<gene>
    <name evidence="9" type="ORF">IDF66_01880</name>
</gene>
<evidence type="ECO:0000313" key="10">
    <source>
        <dbReference type="Proteomes" id="UP000602395"/>
    </source>
</evidence>
<keyword evidence="10" id="KW-1185">Reference proteome</keyword>
<feature type="transmembrane region" description="Helical" evidence="8">
    <location>
        <begin position="274"/>
        <end position="295"/>
    </location>
</feature>
<dbReference type="RefSeq" id="WP_190265535.1">
    <property type="nucleotide sequence ID" value="NZ_BAABAD010000003.1"/>
</dbReference>
<comment type="similarity">
    <text evidence="2">Belongs to the DoxX family.</text>
</comment>
<evidence type="ECO:0000256" key="1">
    <source>
        <dbReference type="ARBA" id="ARBA00004651"/>
    </source>
</evidence>
<feature type="compositionally biased region" description="Polar residues" evidence="7">
    <location>
        <begin position="103"/>
        <end position="118"/>
    </location>
</feature>
<name>A0ABR7W663_9ACTN</name>
<dbReference type="Proteomes" id="UP000602395">
    <property type="component" value="Unassembled WGS sequence"/>
</dbReference>
<proteinExistence type="inferred from homology"/>
<feature type="compositionally biased region" description="Basic and acidic residues" evidence="7">
    <location>
        <begin position="35"/>
        <end position="50"/>
    </location>
</feature>
<evidence type="ECO:0000256" key="2">
    <source>
        <dbReference type="ARBA" id="ARBA00006679"/>
    </source>
</evidence>
<feature type="transmembrane region" description="Helical" evidence="8">
    <location>
        <begin position="340"/>
        <end position="360"/>
    </location>
</feature>
<protein>
    <submittedName>
        <fullName evidence="9">DoxX family protein</fullName>
    </submittedName>
</protein>
<sequence length="374" mass="39169">MSERDMAAGSGSSPYDEPTGEIDLGEDASMRRRQVPADDRDEFYARHALPERPGVSRVDDLDDIDPDELDTQAMPARPAAQSGAAPAATPTEAIRRPDDPADAQTQRFATPQPRTNPQPVEDVRTDDFTAVPPTRVAASETAVPESDVSDAVAPGVGDSYEAAPAVADERLRSAEEDLSEAQRRARRGTLDIGLLVLRVAVGVIALAHGSQKLFGWWNGPRLSGFEDMLLNSPNPAIGFTPDAARPLAIVGAVSETLGGLMLVVGLFTPLAASAVLGVMLVAAAYKATLAGGVWFFAADPNGAGIEYELLICACAVAIILTGPGRISLDAPRGWARRPAWGSLALLVVGIGAAVAVWMVFNGTNPFESPGNPTG</sequence>
<comment type="subcellular location">
    <subcellularLocation>
        <location evidence="1">Cell membrane</location>
        <topology evidence="1">Multi-pass membrane protein</topology>
    </subcellularLocation>
</comment>
<feature type="transmembrane region" description="Helical" evidence="8">
    <location>
        <begin position="247"/>
        <end position="267"/>
    </location>
</feature>
<dbReference type="EMBL" id="JACWMS010000001">
    <property type="protein sequence ID" value="MBD1318319.1"/>
    <property type="molecule type" value="Genomic_DNA"/>
</dbReference>
<feature type="compositionally biased region" description="Acidic residues" evidence="7">
    <location>
        <begin position="60"/>
        <end position="70"/>
    </location>
</feature>
<evidence type="ECO:0000256" key="6">
    <source>
        <dbReference type="ARBA" id="ARBA00023136"/>
    </source>
</evidence>
<feature type="compositionally biased region" description="Low complexity" evidence="7">
    <location>
        <begin position="73"/>
        <end position="90"/>
    </location>
</feature>
<reference evidence="9 10" key="1">
    <citation type="submission" date="2020-09" db="EMBL/GenBank/DDBJ databases">
        <title>Novel species in genus Gordonia.</title>
        <authorList>
            <person name="Zhang G."/>
        </authorList>
    </citation>
    <scope>NUCLEOTIDE SEQUENCE [LARGE SCALE GENOMIC DNA]</scope>
    <source>
        <strain evidence="9 10">ON-33</strain>
    </source>
</reference>
<dbReference type="PANTHER" id="PTHR33452">
    <property type="entry name" value="OXIDOREDUCTASE CATD-RELATED"/>
    <property type="match status" value="1"/>
</dbReference>
<keyword evidence="5 8" id="KW-1133">Transmembrane helix</keyword>
<feature type="transmembrane region" description="Helical" evidence="8">
    <location>
        <begin position="307"/>
        <end position="328"/>
    </location>
</feature>
<keyword evidence="6 8" id="KW-0472">Membrane</keyword>
<evidence type="ECO:0000256" key="3">
    <source>
        <dbReference type="ARBA" id="ARBA00022475"/>
    </source>
</evidence>
<dbReference type="Pfam" id="PF07681">
    <property type="entry name" value="DoxX"/>
    <property type="match status" value="1"/>
</dbReference>
<dbReference type="InterPro" id="IPR032808">
    <property type="entry name" value="DoxX"/>
</dbReference>
<evidence type="ECO:0000256" key="5">
    <source>
        <dbReference type="ARBA" id="ARBA00022989"/>
    </source>
</evidence>
<keyword evidence="4 8" id="KW-0812">Transmembrane</keyword>
<feature type="transmembrane region" description="Helical" evidence="8">
    <location>
        <begin position="192"/>
        <end position="210"/>
    </location>
</feature>